<feature type="chain" id="PRO_5017028421" evidence="1">
    <location>
        <begin position="28"/>
        <end position="107"/>
    </location>
</feature>
<proteinExistence type="predicted"/>
<dbReference type="Gene3D" id="2.170.130.10">
    <property type="entry name" value="TonB-dependent receptor, plug domain"/>
    <property type="match status" value="1"/>
</dbReference>
<dbReference type="Proteomes" id="UP000254704">
    <property type="component" value="Unassembled WGS sequence"/>
</dbReference>
<accession>A0A379ERJ7</accession>
<dbReference type="AlphaFoldDB" id="A0A379ERJ7"/>
<name>A0A379ERJ7_9PAST</name>
<keyword evidence="1" id="KW-0732">Signal</keyword>
<evidence type="ECO:0000256" key="1">
    <source>
        <dbReference type="SAM" id="SignalP"/>
    </source>
</evidence>
<evidence type="ECO:0000313" key="3">
    <source>
        <dbReference type="Proteomes" id="UP000254704"/>
    </source>
</evidence>
<dbReference type="EMBL" id="UGTV01000002">
    <property type="protein sequence ID" value="SUC03274.1"/>
    <property type="molecule type" value="Genomic_DNA"/>
</dbReference>
<dbReference type="InterPro" id="IPR037066">
    <property type="entry name" value="Plug_dom_sf"/>
</dbReference>
<reference evidence="2 3" key="1">
    <citation type="submission" date="2018-06" db="EMBL/GenBank/DDBJ databases">
        <authorList>
            <consortium name="Pathogen Informatics"/>
            <person name="Doyle S."/>
        </authorList>
    </citation>
    <scope>NUCLEOTIDE SEQUENCE [LARGE SCALE GENOMIC DNA]</scope>
    <source>
        <strain evidence="2 3">NCTC11621</strain>
    </source>
</reference>
<evidence type="ECO:0000313" key="2">
    <source>
        <dbReference type="EMBL" id="SUC03274.1"/>
    </source>
</evidence>
<sequence>MTIIANKKVKLSLITLAVFSYCGSVLADEETESLDTITVTSQQDAIDIKEKKIGETVKTSSVLTRQQVQDSRDLVRYETGVSVVEAGRFGSSGYAIRGVMKTVLRLL</sequence>
<gene>
    <name evidence="2" type="primary">hgbA_7</name>
    <name evidence="2" type="ORF">NCTC11621_00023</name>
</gene>
<feature type="signal peptide" evidence="1">
    <location>
        <begin position="1"/>
        <end position="27"/>
    </location>
</feature>
<dbReference type="SUPFAM" id="SSF56935">
    <property type="entry name" value="Porins"/>
    <property type="match status" value="1"/>
</dbReference>
<protein>
    <submittedName>
        <fullName evidence="2">Hemoglobin-binding protein A</fullName>
    </submittedName>
</protein>
<organism evidence="2 3">
    <name type="scientific">Pasteurella canis</name>
    <dbReference type="NCBI Taxonomy" id="753"/>
    <lineage>
        <taxon>Bacteria</taxon>
        <taxon>Pseudomonadati</taxon>
        <taxon>Pseudomonadota</taxon>
        <taxon>Gammaproteobacteria</taxon>
        <taxon>Pasteurellales</taxon>
        <taxon>Pasteurellaceae</taxon>
        <taxon>Pasteurella</taxon>
    </lineage>
</organism>